<accession>A0AAV7UWD0</accession>
<evidence type="ECO:0000313" key="2">
    <source>
        <dbReference type="EMBL" id="KAJ1193198.1"/>
    </source>
</evidence>
<sequence length="160" mass="17755">MKGFPLQEKQGRVGPIKGGAAQQEACGQPPGVQQVKLFRKKDMEKRTDRKVEEPSRDRRGVAAPQAMDKGETDKDSHTHHCEDEDTRAKTGEVMEAWCEDWWTPPVEALKPATTLESCGKGSEWAALFSASSPPLIEEGNETKHGNTRGFVMLIPSMYET</sequence>
<feature type="region of interest" description="Disordered" evidence="1">
    <location>
        <begin position="1"/>
        <end position="89"/>
    </location>
</feature>
<dbReference type="Proteomes" id="UP001066276">
    <property type="component" value="Chromosome 2_2"/>
</dbReference>
<organism evidence="2 3">
    <name type="scientific">Pleurodeles waltl</name>
    <name type="common">Iberian ribbed newt</name>
    <dbReference type="NCBI Taxonomy" id="8319"/>
    <lineage>
        <taxon>Eukaryota</taxon>
        <taxon>Metazoa</taxon>
        <taxon>Chordata</taxon>
        <taxon>Craniata</taxon>
        <taxon>Vertebrata</taxon>
        <taxon>Euteleostomi</taxon>
        <taxon>Amphibia</taxon>
        <taxon>Batrachia</taxon>
        <taxon>Caudata</taxon>
        <taxon>Salamandroidea</taxon>
        <taxon>Salamandridae</taxon>
        <taxon>Pleurodelinae</taxon>
        <taxon>Pleurodeles</taxon>
    </lineage>
</organism>
<proteinExistence type="predicted"/>
<keyword evidence="3" id="KW-1185">Reference proteome</keyword>
<gene>
    <name evidence="2" type="ORF">NDU88_002503</name>
</gene>
<protein>
    <submittedName>
        <fullName evidence="2">Uncharacterized protein</fullName>
    </submittedName>
</protein>
<evidence type="ECO:0000256" key="1">
    <source>
        <dbReference type="SAM" id="MobiDB-lite"/>
    </source>
</evidence>
<dbReference type="AlphaFoldDB" id="A0AAV7UWD0"/>
<reference evidence="2" key="1">
    <citation type="journal article" date="2022" name="bioRxiv">
        <title>Sequencing and chromosome-scale assembly of the giantPleurodeles waltlgenome.</title>
        <authorList>
            <person name="Brown T."/>
            <person name="Elewa A."/>
            <person name="Iarovenko S."/>
            <person name="Subramanian E."/>
            <person name="Araus A.J."/>
            <person name="Petzold A."/>
            <person name="Susuki M."/>
            <person name="Suzuki K.-i.T."/>
            <person name="Hayashi T."/>
            <person name="Toyoda A."/>
            <person name="Oliveira C."/>
            <person name="Osipova E."/>
            <person name="Leigh N.D."/>
            <person name="Simon A."/>
            <person name="Yun M.H."/>
        </authorList>
    </citation>
    <scope>NUCLEOTIDE SEQUENCE</scope>
    <source>
        <strain evidence="2">20211129_DDA</strain>
        <tissue evidence="2">Liver</tissue>
    </source>
</reference>
<comment type="caution">
    <text evidence="2">The sequence shown here is derived from an EMBL/GenBank/DDBJ whole genome shotgun (WGS) entry which is preliminary data.</text>
</comment>
<feature type="compositionally biased region" description="Basic and acidic residues" evidence="1">
    <location>
        <begin position="40"/>
        <end position="60"/>
    </location>
</feature>
<feature type="compositionally biased region" description="Basic and acidic residues" evidence="1">
    <location>
        <begin position="68"/>
        <end position="89"/>
    </location>
</feature>
<evidence type="ECO:0000313" key="3">
    <source>
        <dbReference type="Proteomes" id="UP001066276"/>
    </source>
</evidence>
<name>A0AAV7UWD0_PLEWA</name>
<dbReference type="EMBL" id="JANPWB010000004">
    <property type="protein sequence ID" value="KAJ1193198.1"/>
    <property type="molecule type" value="Genomic_DNA"/>
</dbReference>